<reference evidence="8 9" key="1">
    <citation type="journal article" date="2015" name="Int. J. Syst. Evol. Microbiol.">
        <title>Acinetobacter equi sp. nov. isolated from horse faeces.</title>
        <authorList>
            <person name="Poppel M.T."/>
            <person name="Skiebe E."/>
            <person name="Laue M."/>
            <person name="Bergmann H."/>
            <person name="Ebersberger I."/>
            <person name="Garn T."/>
            <person name="Fruth A."/>
            <person name="Baumgardt S."/>
            <person name="Busse H.J."/>
            <person name="Wilharm G."/>
        </authorList>
    </citation>
    <scope>NUCLEOTIDE SEQUENCE [LARGE SCALE GENOMIC DNA]</scope>
    <source>
        <strain evidence="8 9">114</strain>
    </source>
</reference>
<dbReference type="GO" id="GO:0000902">
    <property type="term" value="P:cell morphogenesis"/>
    <property type="evidence" value="ECO:0007669"/>
    <property type="project" value="InterPro"/>
</dbReference>
<evidence type="ECO:0000256" key="6">
    <source>
        <dbReference type="ARBA" id="ARBA00067319"/>
    </source>
</evidence>
<dbReference type="InterPro" id="IPR056546">
    <property type="entry name" value="MreB_MamK-like"/>
</dbReference>
<proteinExistence type="inferred from homology"/>
<evidence type="ECO:0000313" key="9">
    <source>
        <dbReference type="Proteomes" id="UP000064939"/>
    </source>
</evidence>
<comment type="subcellular location">
    <subcellularLocation>
        <location evidence="7">Cytoplasm</location>
    </subcellularLocation>
    <text evidence="7">Membrane-associated.</text>
</comment>
<feature type="binding site" evidence="7">
    <location>
        <begin position="167"/>
        <end position="169"/>
    </location>
    <ligand>
        <name>ATP</name>
        <dbReference type="ChEBI" id="CHEBI:30616"/>
    </ligand>
</feature>
<comment type="subunit">
    <text evidence="7">Forms polymers.</text>
</comment>
<gene>
    <name evidence="7" type="primary">mreB</name>
    <name evidence="8" type="ORF">AOY20_00475</name>
</gene>
<evidence type="ECO:0000256" key="4">
    <source>
        <dbReference type="ARBA" id="ARBA00022960"/>
    </source>
</evidence>
<dbReference type="CDD" id="cd10225">
    <property type="entry name" value="ASKHA_NBD_MreB-like"/>
    <property type="match status" value="1"/>
</dbReference>
<dbReference type="RefSeq" id="WP_054580052.1">
    <property type="nucleotide sequence ID" value="NZ_CP012808.1"/>
</dbReference>
<sequence length="348" mass="36964">MILKRLIGLFSPDLAIDLGTANTLIYAPGRGIILNEPTVVAIRHSGSQKIVAAVGLDAKQMLGRTPANISAIRPMKDGVIADFEVTETMLNQFIGKVHEKRLFPPAPRVVVCVPCKSTLVERRAIREAVYNAGARDVRLIEEPMAAAIGAGMPVEQACGSMVVDVGGGTTEIAIISLQGCVYADSLRIGGDVFDEQIINYVRKAHGCVIGETTAENIKKEVGMALPDPDSETLEIEVRGRNLAEGVPRAITVTSDEIAQAISDPLQSIVQAVKSALEQTPPELSSDIAERGIVLTGGGALLRNLDKLLAQETGLPVVVADDPLTCVTRGGGKVLEFFDNPNHDMLFVG</sequence>
<dbReference type="STRING" id="1324350.AOY20_00475"/>
<organism evidence="8 9">
    <name type="scientific">Acinetobacter equi</name>
    <dbReference type="NCBI Taxonomy" id="1324350"/>
    <lineage>
        <taxon>Bacteria</taxon>
        <taxon>Pseudomonadati</taxon>
        <taxon>Pseudomonadota</taxon>
        <taxon>Gammaproteobacteria</taxon>
        <taxon>Moraxellales</taxon>
        <taxon>Moraxellaceae</taxon>
        <taxon>Acinetobacter</taxon>
    </lineage>
</organism>
<name>A0A0N9VVR4_9GAMM</name>
<evidence type="ECO:0000256" key="3">
    <source>
        <dbReference type="ARBA" id="ARBA00022840"/>
    </source>
</evidence>
<keyword evidence="2 7" id="KW-0547">Nucleotide-binding</keyword>
<evidence type="ECO:0000256" key="7">
    <source>
        <dbReference type="HAMAP-Rule" id="MF_02207"/>
    </source>
</evidence>
<dbReference type="HAMAP" id="MF_02207">
    <property type="entry name" value="MreB"/>
    <property type="match status" value="1"/>
</dbReference>
<comment type="similarity">
    <text evidence="5 7">Belongs to the FtsA/MreB family.</text>
</comment>
<dbReference type="Gene3D" id="3.30.420.40">
    <property type="match status" value="2"/>
</dbReference>
<dbReference type="GO" id="GO:0005737">
    <property type="term" value="C:cytoplasm"/>
    <property type="evidence" value="ECO:0007669"/>
    <property type="project" value="UniProtKB-SubCell"/>
</dbReference>
<dbReference type="InterPro" id="IPR043129">
    <property type="entry name" value="ATPase_NBD"/>
</dbReference>
<feature type="binding site" evidence="7">
    <location>
        <begin position="20"/>
        <end position="22"/>
    </location>
    <ligand>
        <name>ATP</name>
        <dbReference type="ChEBI" id="CHEBI:30616"/>
    </ligand>
</feature>
<keyword evidence="3 7" id="KW-0067">ATP-binding</keyword>
<dbReference type="InterPro" id="IPR004753">
    <property type="entry name" value="MreB"/>
</dbReference>
<feature type="binding site" evidence="7">
    <location>
        <begin position="297"/>
        <end position="300"/>
    </location>
    <ligand>
        <name>ATP</name>
        <dbReference type="ChEBI" id="CHEBI:30616"/>
    </ligand>
</feature>
<dbReference type="SUPFAM" id="SSF53067">
    <property type="entry name" value="Actin-like ATPase domain"/>
    <property type="match status" value="2"/>
</dbReference>
<dbReference type="KEGG" id="aei:AOY20_00475"/>
<dbReference type="FunFam" id="3.30.420.40:FF:000016">
    <property type="entry name" value="Rod shape-determining protein mreB"/>
    <property type="match status" value="1"/>
</dbReference>
<keyword evidence="9" id="KW-1185">Reference proteome</keyword>
<evidence type="ECO:0000256" key="1">
    <source>
        <dbReference type="ARBA" id="ARBA00022490"/>
    </source>
</evidence>
<dbReference type="EMBL" id="CP012808">
    <property type="protein sequence ID" value="ALH94134.1"/>
    <property type="molecule type" value="Genomic_DNA"/>
</dbReference>
<evidence type="ECO:0000313" key="8">
    <source>
        <dbReference type="EMBL" id="ALH94134.1"/>
    </source>
</evidence>
<dbReference type="AlphaFoldDB" id="A0A0N9VVR4"/>
<dbReference type="PRINTS" id="PR01652">
    <property type="entry name" value="SHAPEPROTEIN"/>
</dbReference>
<dbReference type="Proteomes" id="UP000064939">
    <property type="component" value="Chromosome"/>
</dbReference>
<evidence type="ECO:0000256" key="5">
    <source>
        <dbReference type="ARBA" id="ARBA00023458"/>
    </source>
</evidence>
<keyword evidence="1 7" id="KW-0963">Cytoplasm</keyword>
<dbReference type="GO" id="GO:0005524">
    <property type="term" value="F:ATP binding"/>
    <property type="evidence" value="ECO:0007669"/>
    <property type="project" value="UniProtKB-KW"/>
</dbReference>
<dbReference type="NCBIfam" id="NF010539">
    <property type="entry name" value="PRK13927.1"/>
    <property type="match status" value="1"/>
</dbReference>
<feature type="binding site" evidence="7">
    <location>
        <begin position="215"/>
        <end position="218"/>
    </location>
    <ligand>
        <name>ATP</name>
        <dbReference type="ChEBI" id="CHEBI:30616"/>
    </ligand>
</feature>
<dbReference type="PANTHER" id="PTHR42749">
    <property type="entry name" value="CELL SHAPE-DETERMINING PROTEIN MREB"/>
    <property type="match status" value="1"/>
</dbReference>
<dbReference type="NCBIfam" id="TIGR00904">
    <property type="entry name" value="mreB"/>
    <property type="match status" value="1"/>
</dbReference>
<keyword evidence="4 7" id="KW-0133">Cell shape</keyword>
<protein>
    <recommendedName>
        <fullName evidence="6 7">Cell shape-determining protein MreB</fullName>
    </recommendedName>
</protein>
<evidence type="ECO:0000256" key="2">
    <source>
        <dbReference type="ARBA" id="ARBA00022741"/>
    </source>
</evidence>
<dbReference type="OrthoDB" id="9768127at2"/>
<dbReference type="GO" id="GO:0008360">
    <property type="term" value="P:regulation of cell shape"/>
    <property type="evidence" value="ECO:0007669"/>
    <property type="project" value="UniProtKB-UniRule"/>
</dbReference>
<dbReference type="PANTHER" id="PTHR42749:SF1">
    <property type="entry name" value="CELL SHAPE-DETERMINING PROTEIN MREB"/>
    <property type="match status" value="1"/>
</dbReference>
<accession>A0A0N9VVR4</accession>
<dbReference type="Pfam" id="PF06723">
    <property type="entry name" value="MreB_Mbl"/>
    <property type="match status" value="1"/>
</dbReference>
<comment type="function">
    <text evidence="7">Forms membrane-associated dynamic filaments that are essential for cell shape determination. Acts by regulating cell wall synthesis and cell elongation, and thus cell shape. A feedback loop between cell geometry and MreB localization may maintain elongated cell shape by targeting cell wall growth to regions of negative cell wall curvature.</text>
</comment>